<dbReference type="EMBL" id="DS113185">
    <property type="protein sequence ID" value="EAY22255.1"/>
    <property type="molecule type" value="Genomic_DNA"/>
</dbReference>
<dbReference type="SMR" id="A2DBQ2"/>
<dbReference type="RefSeq" id="XP_001583241.1">
    <property type="nucleotide sequence ID" value="XM_001583191.1"/>
</dbReference>
<evidence type="ECO:0000256" key="1">
    <source>
        <dbReference type="SAM" id="Coils"/>
    </source>
</evidence>
<dbReference type="KEGG" id="tva:5467809"/>
<accession>A2DBQ2</accession>
<feature type="coiled-coil region" evidence="1">
    <location>
        <begin position="47"/>
        <end position="74"/>
    </location>
</feature>
<evidence type="ECO:0000313" key="2">
    <source>
        <dbReference type="EMBL" id="EAY22255.1"/>
    </source>
</evidence>
<reference evidence="2" key="2">
    <citation type="journal article" date="2007" name="Science">
        <title>Draft genome sequence of the sexually transmitted pathogen Trichomonas vaginalis.</title>
        <authorList>
            <person name="Carlton J.M."/>
            <person name="Hirt R.P."/>
            <person name="Silva J.C."/>
            <person name="Delcher A.L."/>
            <person name="Schatz M."/>
            <person name="Zhao Q."/>
            <person name="Wortman J.R."/>
            <person name="Bidwell S.L."/>
            <person name="Alsmark U.C.M."/>
            <person name="Besteiro S."/>
            <person name="Sicheritz-Ponten T."/>
            <person name="Noel C.J."/>
            <person name="Dacks J.B."/>
            <person name="Foster P.G."/>
            <person name="Simillion C."/>
            <person name="Van de Peer Y."/>
            <person name="Miranda-Saavedra D."/>
            <person name="Barton G.J."/>
            <person name="Westrop G.D."/>
            <person name="Mueller S."/>
            <person name="Dessi D."/>
            <person name="Fiori P.L."/>
            <person name="Ren Q."/>
            <person name="Paulsen I."/>
            <person name="Zhang H."/>
            <person name="Bastida-Corcuera F.D."/>
            <person name="Simoes-Barbosa A."/>
            <person name="Brown M.T."/>
            <person name="Hayes R.D."/>
            <person name="Mukherjee M."/>
            <person name="Okumura C.Y."/>
            <person name="Schneider R."/>
            <person name="Smith A.J."/>
            <person name="Vanacova S."/>
            <person name="Villalvazo M."/>
            <person name="Haas B.J."/>
            <person name="Pertea M."/>
            <person name="Feldblyum T.V."/>
            <person name="Utterback T.R."/>
            <person name="Shu C.L."/>
            <person name="Osoegawa K."/>
            <person name="de Jong P.J."/>
            <person name="Hrdy I."/>
            <person name="Horvathova L."/>
            <person name="Zubacova Z."/>
            <person name="Dolezal P."/>
            <person name="Malik S.B."/>
            <person name="Logsdon J.M. Jr."/>
            <person name="Henze K."/>
            <person name="Gupta A."/>
            <person name="Wang C.C."/>
            <person name="Dunne R.L."/>
            <person name="Upcroft J.A."/>
            <person name="Upcroft P."/>
            <person name="White O."/>
            <person name="Salzberg S.L."/>
            <person name="Tang P."/>
            <person name="Chiu C.-H."/>
            <person name="Lee Y.-S."/>
            <person name="Embley T.M."/>
            <person name="Coombs G.H."/>
            <person name="Mottram J.C."/>
            <person name="Tachezy J."/>
            <person name="Fraser-Liggett C.M."/>
            <person name="Johnson P.J."/>
        </authorList>
    </citation>
    <scope>NUCLEOTIDE SEQUENCE [LARGE SCALE GENOMIC DNA]</scope>
    <source>
        <strain evidence="2">G3</strain>
    </source>
</reference>
<proteinExistence type="predicted"/>
<protein>
    <submittedName>
        <fullName evidence="2">Uncharacterized protein</fullName>
    </submittedName>
</protein>
<gene>
    <name evidence="2" type="ORF">TVAG_094300</name>
</gene>
<sequence length="354" mass="40998">MCFSLFSSDDKGNDYPLRLDKTIIEQTKSLRRLKFQRNYFIFSLLDLTDIQTAYEAYEATNNKLVQQNLELSNEIAANIAKFSILIDSKMQKTEISEIKSEDFSLKLPKSFTKQNEIIDHVKELVQAQKDEDVFILIKNAIEYIKNITGFATKNFEVEITSTNFGDTQTLKADIEVTPLCIRIFSKQTGELLQRVSFTKIIDLQNIGDYIDLTFYQNTKEMRYEINSENAEEIKTIIQENLHVLNQIVTVRYKYQAYLIANGIQGKNRVDLFTCRDTFLNETQQPKFSYDLDASGYVLVQVAEINLGIPHNDDNVCLMHISDEIYKWMNLSKISAIYHLQNGMGICIMNRTQEI</sequence>
<dbReference type="VEuPathDB" id="TrichDB:TVAG_094300"/>
<reference evidence="2" key="1">
    <citation type="submission" date="2006-10" db="EMBL/GenBank/DDBJ databases">
        <authorList>
            <person name="Amadeo P."/>
            <person name="Zhao Q."/>
            <person name="Wortman J."/>
            <person name="Fraser-Liggett C."/>
            <person name="Carlton J."/>
        </authorList>
    </citation>
    <scope>NUCLEOTIDE SEQUENCE</scope>
    <source>
        <strain evidence="2">G3</strain>
    </source>
</reference>
<evidence type="ECO:0000313" key="3">
    <source>
        <dbReference type="Proteomes" id="UP000001542"/>
    </source>
</evidence>
<dbReference type="Proteomes" id="UP000001542">
    <property type="component" value="Unassembled WGS sequence"/>
</dbReference>
<name>A2DBQ2_TRIV3</name>
<dbReference type="VEuPathDB" id="TrichDB:TVAGG3_0381000"/>
<organism evidence="2 3">
    <name type="scientific">Trichomonas vaginalis (strain ATCC PRA-98 / G3)</name>
    <dbReference type="NCBI Taxonomy" id="412133"/>
    <lineage>
        <taxon>Eukaryota</taxon>
        <taxon>Metamonada</taxon>
        <taxon>Parabasalia</taxon>
        <taxon>Trichomonadida</taxon>
        <taxon>Trichomonadidae</taxon>
        <taxon>Trichomonas</taxon>
    </lineage>
</organism>
<dbReference type="InParanoid" id="A2DBQ2"/>
<keyword evidence="1" id="KW-0175">Coiled coil</keyword>
<keyword evidence="3" id="KW-1185">Reference proteome</keyword>
<dbReference type="AlphaFoldDB" id="A2DBQ2"/>